<reference evidence="1" key="1">
    <citation type="submission" date="2021-02" db="EMBL/GenBank/DDBJ databases">
        <authorList>
            <person name="Nieuwenhuis M."/>
            <person name="Van De Peppel L.J.J."/>
        </authorList>
    </citation>
    <scope>NUCLEOTIDE SEQUENCE</scope>
    <source>
        <strain evidence="1">D49</strain>
    </source>
</reference>
<comment type="caution">
    <text evidence="1">The sequence shown here is derived from an EMBL/GenBank/DDBJ whole genome shotgun (WGS) entry which is preliminary data.</text>
</comment>
<sequence length="94" mass="10808">WLDLCQAMVEELQTLPEACEPATFGLGQRDVFDKYLKAGKMDKNNFSTNLDVAHLGIVDRLREQLIEGEDEENYSKAELHQENYTFTLITWGVL</sequence>
<dbReference type="Proteomes" id="UP000717328">
    <property type="component" value="Unassembled WGS sequence"/>
</dbReference>
<evidence type="ECO:0000313" key="1">
    <source>
        <dbReference type="EMBL" id="KAG5648118.1"/>
    </source>
</evidence>
<dbReference type="AlphaFoldDB" id="A0A9P7KF25"/>
<keyword evidence="2" id="KW-1185">Reference proteome</keyword>
<feature type="non-terminal residue" evidence="1">
    <location>
        <position position="1"/>
    </location>
</feature>
<proteinExistence type="predicted"/>
<reference evidence="1" key="2">
    <citation type="submission" date="2021-10" db="EMBL/GenBank/DDBJ databases">
        <title>Phylogenomics reveals ancestral predisposition of the termite-cultivated fungus Termitomyces towards a domesticated lifestyle.</title>
        <authorList>
            <person name="Auxier B."/>
            <person name="Grum-Grzhimaylo A."/>
            <person name="Cardenas M.E."/>
            <person name="Lodge J.D."/>
            <person name="Laessoe T."/>
            <person name="Pedersen O."/>
            <person name="Smith M.E."/>
            <person name="Kuyper T.W."/>
            <person name="Franco-Molano E.A."/>
            <person name="Baroni T.J."/>
            <person name="Aanen D.K."/>
        </authorList>
    </citation>
    <scope>NUCLEOTIDE SEQUENCE</scope>
    <source>
        <strain evidence="1">D49</strain>
    </source>
</reference>
<name>A0A9P7KF25_9AGAR</name>
<gene>
    <name evidence="1" type="ORF">H0H81_007202</name>
</gene>
<protein>
    <submittedName>
        <fullName evidence="1">Uncharacterized protein</fullName>
    </submittedName>
</protein>
<organism evidence="1 2">
    <name type="scientific">Sphagnurus paluster</name>
    <dbReference type="NCBI Taxonomy" id="117069"/>
    <lineage>
        <taxon>Eukaryota</taxon>
        <taxon>Fungi</taxon>
        <taxon>Dikarya</taxon>
        <taxon>Basidiomycota</taxon>
        <taxon>Agaricomycotina</taxon>
        <taxon>Agaricomycetes</taxon>
        <taxon>Agaricomycetidae</taxon>
        <taxon>Agaricales</taxon>
        <taxon>Tricholomatineae</taxon>
        <taxon>Lyophyllaceae</taxon>
        <taxon>Sphagnurus</taxon>
    </lineage>
</organism>
<evidence type="ECO:0000313" key="2">
    <source>
        <dbReference type="Proteomes" id="UP000717328"/>
    </source>
</evidence>
<feature type="non-terminal residue" evidence="1">
    <location>
        <position position="94"/>
    </location>
</feature>
<accession>A0A9P7KF25</accession>
<dbReference type="OrthoDB" id="27483at2759"/>
<dbReference type="EMBL" id="JABCKI010001901">
    <property type="protein sequence ID" value="KAG5648118.1"/>
    <property type="molecule type" value="Genomic_DNA"/>
</dbReference>